<proteinExistence type="predicted"/>
<accession>A0ABP1HYY4</accession>
<feature type="transmembrane region" description="Helical" evidence="1">
    <location>
        <begin position="50"/>
        <end position="72"/>
    </location>
</feature>
<keyword evidence="1" id="KW-0472">Membrane</keyword>
<protein>
    <submittedName>
        <fullName evidence="2">Hypothetical_protein</fullName>
    </submittedName>
</protein>
<keyword evidence="1" id="KW-0812">Transmembrane</keyword>
<evidence type="ECO:0000256" key="1">
    <source>
        <dbReference type="SAM" id="Phobius"/>
    </source>
</evidence>
<evidence type="ECO:0000313" key="2">
    <source>
        <dbReference type="EMBL" id="CAL6005477.1"/>
    </source>
</evidence>
<dbReference type="EMBL" id="CAXDID020000051">
    <property type="protein sequence ID" value="CAL6005477.1"/>
    <property type="molecule type" value="Genomic_DNA"/>
</dbReference>
<gene>
    <name evidence="2" type="ORF">HINF_LOCUS19403</name>
</gene>
<keyword evidence="3" id="KW-1185">Reference proteome</keyword>
<evidence type="ECO:0000313" key="3">
    <source>
        <dbReference type="Proteomes" id="UP001642409"/>
    </source>
</evidence>
<dbReference type="Proteomes" id="UP001642409">
    <property type="component" value="Unassembled WGS sequence"/>
</dbReference>
<comment type="caution">
    <text evidence="2">The sequence shown here is derived from an EMBL/GenBank/DDBJ whole genome shotgun (WGS) entry which is preliminary data.</text>
</comment>
<name>A0ABP1HYY4_9EUKA</name>
<sequence length="139" mass="16327">MAQTDFIETFESETQALAPVFPLSKRAQPVIYAHSVKTQQGPHTCVEMELFSITILFQYIIELFTITIYDFININKFHKTTSIKYQNMNQVPNQIIMSTQMIAGLNEQYQQIQMFMDTNLDHPQVLFHDQSIAYLHWFN</sequence>
<organism evidence="2 3">
    <name type="scientific">Hexamita inflata</name>
    <dbReference type="NCBI Taxonomy" id="28002"/>
    <lineage>
        <taxon>Eukaryota</taxon>
        <taxon>Metamonada</taxon>
        <taxon>Diplomonadida</taxon>
        <taxon>Hexamitidae</taxon>
        <taxon>Hexamitinae</taxon>
        <taxon>Hexamita</taxon>
    </lineage>
</organism>
<reference evidence="2 3" key="1">
    <citation type="submission" date="2024-07" db="EMBL/GenBank/DDBJ databases">
        <authorList>
            <person name="Akdeniz Z."/>
        </authorList>
    </citation>
    <scope>NUCLEOTIDE SEQUENCE [LARGE SCALE GENOMIC DNA]</scope>
</reference>
<keyword evidence="1" id="KW-1133">Transmembrane helix</keyword>